<keyword evidence="3" id="KW-1185">Reference proteome</keyword>
<dbReference type="RefSeq" id="WP_166853255.1">
    <property type="nucleotide sequence ID" value="NZ_JAAONY010000001.1"/>
</dbReference>
<comment type="caution">
    <text evidence="2">The sequence shown here is derived from an EMBL/GenBank/DDBJ whole genome shotgun (WGS) entry which is preliminary data.</text>
</comment>
<comment type="catalytic activity">
    <reaction evidence="1">
        <text>1,6-anhydro-N-acetyl-beta-muramate + ATP + H2O = N-acetyl-D-muramate 6-phosphate + ADP + H(+)</text>
        <dbReference type="Rhea" id="RHEA:24952"/>
        <dbReference type="ChEBI" id="CHEBI:15377"/>
        <dbReference type="ChEBI" id="CHEBI:15378"/>
        <dbReference type="ChEBI" id="CHEBI:30616"/>
        <dbReference type="ChEBI" id="CHEBI:58690"/>
        <dbReference type="ChEBI" id="CHEBI:58722"/>
        <dbReference type="ChEBI" id="CHEBI:456216"/>
        <dbReference type="EC" id="2.7.1.170"/>
    </reaction>
</comment>
<feature type="binding site" evidence="1">
    <location>
        <begin position="12"/>
        <end position="19"/>
    </location>
    <ligand>
        <name>ATP</name>
        <dbReference type="ChEBI" id="CHEBI:30616"/>
    </ligand>
</feature>
<evidence type="ECO:0000313" key="2">
    <source>
        <dbReference type="EMBL" id="MBB6519725.1"/>
    </source>
</evidence>
<dbReference type="InterPro" id="IPR043129">
    <property type="entry name" value="ATPase_NBD"/>
</dbReference>
<reference evidence="2 3" key="1">
    <citation type="submission" date="2020-08" db="EMBL/GenBank/DDBJ databases">
        <title>Genomic Encyclopedia of Type Strains, Phase IV (KMG-IV): sequencing the most valuable type-strain genomes for metagenomic binning, comparative biology and taxonomic classification.</title>
        <authorList>
            <person name="Goeker M."/>
        </authorList>
    </citation>
    <scope>NUCLEOTIDE SEQUENCE [LARGE SCALE GENOMIC DNA]</scope>
    <source>
        <strain evidence="2 3">DSM 22368</strain>
    </source>
</reference>
<keyword evidence="1 2" id="KW-0808">Transferase</keyword>
<comment type="pathway">
    <text evidence="1">Amino-sugar metabolism; 1,6-anhydro-N-acetylmuramate degradation.</text>
</comment>
<evidence type="ECO:0000313" key="3">
    <source>
        <dbReference type="Proteomes" id="UP000528457"/>
    </source>
</evidence>
<comment type="pathway">
    <text evidence="1">Cell wall biogenesis; peptidoglycan recycling.</text>
</comment>
<dbReference type="GO" id="GO:0006040">
    <property type="term" value="P:amino sugar metabolic process"/>
    <property type="evidence" value="ECO:0007669"/>
    <property type="project" value="InterPro"/>
</dbReference>
<dbReference type="GO" id="GO:0016301">
    <property type="term" value="F:kinase activity"/>
    <property type="evidence" value="ECO:0007669"/>
    <property type="project" value="UniProtKB-KW"/>
</dbReference>
<dbReference type="SUPFAM" id="SSF53067">
    <property type="entry name" value="Actin-like ATPase domain"/>
    <property type="match status" value="1"/>
</dbReference>
<keyword evidence="1" id="KW-0119">Carbohydrate metabolism</keyword>
<dbReference type="GO" id="GO:0097175">
    <property type="term" value="P:1,6-anhydro-N-acetyl-beta-muramic acid catabolic process"/>
    <property type="evidence" value="ECO:0007669"/>
    <property type="project" value="UniProtKB-UniRule"/>
</dbReference>
<dbReference type="PANTHER" id="PTHR30605">
    <property type="entry name" value="ANHYDRO-N-ACETYLMURAMIC ACID KINASE"/>
    <property type="match status" value="1"/>
</dbReference>
<dbReference type="PANTHER" id="PTHR30605:SF0">
    <property type="entry name" value="ANHYDRO-N-ACETYLMURAMIC ACID KINASE"/>
    <property type="match status" value="1"/>
</dbReference>
<accession>A0A7X0JP61</accession>
<organism evidence="2 3">
    <name type="scientific">Pseudoteredinibacter isoporae</name>
    <dbReference type="NCBI Taxonomy" id="570281"/>
    <lineage>
        <taxon>Bacteria</taxon>
        <taxon>Pseudomonadati</taxon>
        <taxon>Pseudomonadota</taxon>
        <taxon>Gammaproteobacteria</taxon>
        <taxon>Cellvibrionales</taxon>
        <taxon>Cellvibrionaceae</taxon>
        <taxon>Pseudoteredinibacter</taxon>
    </lineage>
</organism>
<dbReference type="CDD" id="cd24050">
    <property type="entry name" value="ASKHA_NBD_ANMK"/>
    <property type="match status" value="1"/>
</dbReference>
<dbReference type="FunCoup" id="A0A7X0JP61">
    <property type="interactions" value="49"/>
</dbReference>
<dbReference type="NCBIfam" id="NF007139">
    <property type="entry name" value="PRK09585.1-3"/>
    <property type="match status" value="1"/>
</dbReference>
<keyword evidence="1" id="KW-0067">ATP-binding</keyword>
<dbReference type="Proteomes" id="UP000528457">
    <property type="component" value="Unassembled WGS sequence"/>
</dbReference>
<dbReference type="UniPathway" id="UPA00544"/>
<comment type="similarity">
    <text evidence="1">Belongs to the anhydro-N-acetylmuramic acid kinase family.</text>
</comment>
<proteinExistence type="inferred from homology"/>
<comment type="function">
    <text evidence="1">Catalyzes the specific phosphorylation of 1,6-anhydro-N-acetylmuramic acid (anhMurNAc) with the simultaneous cleavage of the 1,6-anhydro ring, generating MurNAc-6-P. Is required for the utilization of anhMurNAc either imported from the medium or derived from its own cell wall murein, and thus plays a role in cell wall recycling.</text>
</comment>
<dbReference type="InterPro" id="IPR005338">
    <property type="entry name" value="Anhydro_N_Ac-Mur_kinase"/>
</dbReference>
<gene>
    <name evidence="1" type="primary">anmK</name>
    <name evidence="2" type="ORF">HNR48_000003</name>
</gene>
<dbReference type="EMBL" id="JACHHT010000001">
    <property type="protein sequence ID" value="MBB6519725.1"/>
    <property type="molecule type" value="Genomic_DNA"/>
</dbReference>
<dbReference type="HAMAP" id="MF_01270">
    <property type="entry name" value="AnhMurNAc_kinase"/>
    <property type="match status" value="1"/>
</dbReference>
<dbReference type="InParanoid" id="A0A7X0JP61"/>
<evidence type="ECO:0000256" key="1">
    <source>
        <dbReference type="HAMAP-Rule" id="MF_01270"/>
    </source>
</evidence>
<dbReference type="GO" id="GO:0016773">
    <property type="term" value="F:phosphotransferase activity, alcohol group as acceptor"/>
    <property type="evidence" value="ECO:0007669"/>
    <property type="project" value="UniProtKB-UniRule"/>
</dbReference>
<dbReference type="UniPathway" id="UPA00343"/>
<name>A0A7X0JP61_9GAMM</name>
<dbReference type="Gene3D" id="3.30.420.40">
    <property type="match status" value="2"/>
</dbReference>
<protein>
    <recommendedName>
        <fullName evidence="1">Anhydro-N-acetylmuramic acid kinase</fullName>
        <ecNumber evidence="1">2.7.1.170</ecNumber>
    </recommendedName>
    <alternativeName>
        <fullName evidence="1">AnhMurNAc kinase</fullName>
    </alternativeName>
</protein>
<dbReference type="GO" id="GO:0005524">
    <property type="term" value="F:ATP binding"/>
    <property type="evidence" value="ECO:0007669"/>
    <property type="project" value="UniProtKB-UniRule"/>
</dbReference>
<dbReference type="Pfam" id="PF03702">
    <property type="entry name" value="AnmK"/>
    <property type="match status" value="1"/>
</dbReference>
<dbReference type="GO" id="GO:0009254">
    <property type="term" value="P:peptidoglycan turnover"/>
    <property type="evidence" value="ECO:0007669"/>
    <property type="project" value="UniProtKB-UniRule"/>
</dbReference>
<dbReference type="NCBIfam" id="NF007148">
    <property type="entry name" value="PRK09585.3-2"/>
    <property type="match status" value="1"/>
</dbReference>
<sequence>MSRELYIGLMSGTSADGLDAALIAFDSPDTQALRFELIDSIECPLPANTKQQVTELALSGPDEIHKMAELDISLAESFAGACLELLERQQLKPEDIRAIGSHGQTIRHIPQSKEQGGYTLQIGDPSRIAEMTGITTVADFRRRDIAAGGHGAPLAPAFHHAAFQDDHQARFIVNIGGMANVTHIPAKGCGEVIGFDTGPGNALMDGWIQTHKQEAYDKSGLWAEGGKVNEDLLTNLLAHPFLALTAPKSTGREAFNLPWLKQQLSGIEVSPQDVQASLLAFTAQTIADQLIALHKTSAQPRGELYICGGGAHNQALMKCLESKLPNFHISSTAELGVHPDWVEAITFAWLARQCVHQLPGNLPSVTGARGGRILGAIYPA</sequence>
<keyword evidence="1" id="KW-0547">Nucleotide-binding</keyword>
<dbReference type="AlphaFoldDB" id="A0A7X0JP61"/>
<dbReference type="EC" id="2.7.1.170" evidence="1"/>
<keyword evidence="1 2" id="KW-0418">Kinase</keyword>